<reference evidence="2 3" key="1">
    <citation type="submission" date="2024-09" db="EMBL/GenBank/DDBJ databases">
        <title>A chromosome-level genome assembly of Gray's grenadier anchovy, Coilia grayii.</title>
        <authorList>
            <person name="Fu Z."/>
        </authorList>
    </citation>
    <scope>NUCLEOTIDE SEQUENCE [LARGE SCALE GENOMIC DNA]</scope>
    <source>
        <strain evidence="2">G4</strain>
        <tissue evidence="2">Muscle</tissue>
    </source>
</reference>
<dbReference type="InterPro" id="IPR036397">
    <property type="entry name" value="RNaseH_sf"/>
</dbReference>
<accession>A0ABD1KB32</accession>
<evidence type="ECO:0000313" key="3">
    <source>
        <dbReference type="Proteomes" id="UP001591681"/>
    </source>
</evidence>
<gene>
    <name evidence="2" type="ORF">ACEWY4_008508</name>
</gene>
<dbReference type="Gene3D" id="3.30.420.10">
    <property type="entry name" value="Ribonuclease H-like superfamily/Ribonuclease H"/>
    <property type="match status" value="1"/>
</dbReference>
<dbReference type="Pfam" id="PF12762">
    <property type="entry name" value="DDE_Tnp_IS1595"/>
    <property type="match status" value="1"/>
</dbReference>
<dbReference type="InterPro" id="IPR024445">
    <property type="entry name" value="Tnp_ISXO2-like"/>
</dbReference>
<evidence type="ECO:0000259" key="1">
    <source>
        <dbReference type="SMART" id="SM01126"/>
    </source>
</evidence>
<name>A0ABD1KB32_9TELE</name>
<sequence length="211" mass="25345">MIADGIAGSSRTLSRMAKLLREVCVSALNRLKERGMRIGGRHRFVVVDESKFAHKRKYHRGRCGNTWRRKRTWVFGMLEVNGHSRRPILRLVKNRSRRTLLRHIRRHVRTNACIVTDEWRAYKNQLSQYGYRQFSVCHKQNFVNPENNAHTQHIERAWQTYKNQIWRLRGNRTPQSLATHLKMIEWYYWLGNRHRNGVLGRLVHDLKKLQK</sequence>
<organism evidence="2 3">
    <name type="scientific">Coilia grayii</name>
    <name type="common">Gray's grenadier anchovy</name>
    <dbReference type="NCBI Taxonomy" id="363190"/>
    <lineage>
        <taxon>Eukaryota</taxon>
        <taxon>Metazoa</taxon>
        <taxon>Chordata</taxon>
        <taxon>Craniata</taxon>
        <taxon>Vertebrata</taxon>
        <taxon>Euteleostomi</taxon>
        <taxon>Actinopterygii</taxon>
        <taxon>Neopterygii</taxon>
        <taxon>Teleostei</taxon>
        <taxon>Clupei</taxon>
        <taxon>Clupeiformes</taxon>
        <taxon>Clupeoidei</taxon>
        <taxon>Engraulidae</taxon>
        <taxon>Coilinae</taxon>
        <taxon>Coilia</taxon>
    </lineage>
</organism>
<dbReference type="EMBL" id="JBHFQA010000007">
    <property type="protein sequence ID" value="KAL2096360.1"/>
    <property type="molecule type" value="Genomic_DNA"/>
</dbReference>
<feature type="domain" description="ISXO2-like transposase" evidence="1">
    <location>
        <begin position="37"/>
        <end position="189"/>
    </location>
</feature>
<dbReference type="Proteomes" id="UP001591681">
    <property type="component" value="Unassembled WGS sequence"/>
</dbReference>
<dbReference type="InterPro" id="IPR053164">
    <property type="entry name" value="IS1016-like_transposase"/>
</dbReference>
<dbReference type="PANTHER" id="PTHR47163">
    <property type="entry name" value="DDE_TNP_IS1595 DOMAIN-CONTAINING PROTEIN"/>
    <property type="match status" value="1"/>
</dbReference>
<keyword evidence="3" id="KW-1185">Reference proteome</keyword>
<dbReference type="AlphaFoldDB" id="A0ABD1KB32"/>
<dbReference type="PANTHER" id="PTHR47163:SF2">
    <property type="entry name" value="SI:DKEY-17M8.2"/>
    <property type="match status" value="1"/>
</dbReference>
<protein>
    <recommendedName>
        <fullName evidence="1">ISXO2-like transposase domain-containing protein</fullName>
    </recommendedName>
</protein>
<proteinExistence type="predicted"/>
<dbReference type="SMART" id="SM01126">
    <property type="entry name" value="DDE_Tnp_IS1595"/>
    <property type="match status" value="1"/>
</dbReference>
<evidence type="ECO:0000313" key="2">
    <source>
        <dbReference type="EMBL" id="KAL2096360.1"/>
    </source>
</evidence>
<comment type="caution">
    <text evidence="2">The sequence shown here is derived from an EMBL/GenBank/DDBJ whole genome shotgun (WGS) entry which is preliminary data.</text>
</comment>